<dbReference type="InterPro" id="IPR007409">
    <property type="entry name" value="Restrct_endonuc_type1_HsdR_N"/>
</dbReference>
<dbReference type="InterPro" id="IPR027417">
    <property type="entry name" value="P-loop_NTPase"/>
</dbReference>
<dbReference type="InterPro" id="IPR055180">
    <property type="entry name" value="HsdR_RecA-like_helicase_dom_2"/>
</dbReference>
<keyword evidence="2" id="KW-0540">Nuclease</keyword>
<gene>
    <name evidence="2" type="ORF">KAK11_19750</name>
</gene>
<protein>
    <submittedName>
        <fullName evidence="2">Type I restriction endonuclease subunit R</fullName>
    </submittedName>
</protein>
<keyword evidence="2" id="KW-0255">Endonuclease</keyword>
<dbReference type="InterPro" id="IPR040980">
    <property type="entry name" value="SWI2_SNF2"/>
</dbReference>
<accession>A0ABS5E2C1</accession>
<dbReference type="GO" id="GO:0004519">
    <property type="term" value="F:endonuclease activity"/>
    <property type="evidence" value="ECO:0007669"/>
    <property type="project" value="UniProtKB-KW"/>
</dbReference>
<evidence type="ECO:0000313" key="2">
    <source>
        <dbReference type="EMBL" id="MBQ0937569.1"/>
    </source>
</evidence>
<feature type="domain" description="Helicase ATP-binding" evidence="1">
    <location>
        <begin position="272"/>
        <end position="512"/>
    </location>
</feature>
<evidence type="ECO:0000313" key="3">
    <source>
        <dbReference type="Proteomes" id="UP000672097"/>
    </source>
</evidence>
<dbReference type="EMBL" id="JAGQDG010000008">
    <property type="protein sequence ID" value="MBQ0937569.1"/>
    <property type="molecule type" value="Genomic_DNA"/>
</dbReference>
<keyword evidence="3" id="KW-1185">Reference proteome</keyword>
<dbReference type="Pfam" id="PF22679">
    <property type="entry name" value="T1R_D3-like"/>
    <property type="match status" value="1"/>
</dbReference>
<evidence type="ECO:0000259" key="1">
    <source>
        <dbReference type="SMART" id="SM00487"/>
    </source>
</evidence>
<dbReference type="RefSeq" id="WP_210811149.1">
    <property type="nucleotide sequence ID" value="NZ_JAGQDG010000008.1"/>
</dbReference>
<sequence length="1047" mass="115533">MALHNEIEFENEICQHLAAHGWLYAEGDAKGYDTPRALYPADVLAWVQATQPEAWSALTKTHGAQAELMLLERLRKQLDDRGTLELLRVGVEMLGLKAPLKLAQFKPALAMNPELQARYAANRLRVVRQVRTNHDDIIDLALFLNGIPVATAELKTDFTQDNNAAVDQYRFDRLPKPKGKAFAEPLLDFPRGALVHFAVSNRTVMMTTKLQGPATHFLPFNLGDHGAAGNPANGKGHRTYYLWEQVWQRDSWLEIIGRYLVTKRDAKKRITSVLFPRYHQLDATRKLVQAVLTDAAGQKYLIQHSAGSGKTNSIAWAAHFLADLHDAQNNKVFNTVLVVSDRTVLDTQLQEAIFDFERTAGVVATIKGDAKSKSGELADALAGGKKIVVCTIQTFPFALSAVQELAATQGKRFAVIADEAHSSQTGEAAGKLKQVLSADELKELADGGEVATEDILAAQMATRAGQADGPSAITYVAFTATPKAKTLELFGRKPRADEPAGPDNLPAAFHVYSMRQAIEEGFILDVLKNYTSYKLAFKLAHNGKEWDDQEVERSEALKGLMRWVRLHPYNIAQKVQVVVEHFLENVQPLLSGHAKAMVVVGSRVEAVRWKLAVDSYIQAQGYGLGTLVAFSGEVNDASELGEPVTETSKALNPGLKGRDIRDAFATDEYQILLVANKFQTGFDQPLLCGMYVDKKLAGIQAVQTLSRLNRAYSGPHGLKDTTYILDFANDPQEVLTAFQTYYETAELAGVTDPELIFDLRAKLDSAGHYDDYEVDRVAQVELNPKATQGQLIAAIEPVADRLLKRFKQAKADYDAATAQQADGPEAKHAKDALDALIMFKGDLATFVRVYAFLSQMFDYGNTAIEKRAIFFKRLLPLLDFGRDREGVDLSKVTLTHHKLKHQGTVPLILGEEDADYKLQPMTAPGSGELQEKTKLLLSEIVAKVNDLFDGELTDDDKLIYVNNVLKGKLLESDLLVQQAMSNSKEQFSNSPDLAAELMNAIIDAFEAHGAMSKQALDSEKVRQGLKHILLGPAQLYEGLRMRGSAEQ</sequence>
<dbReference type="SMART" id="SM00487">
    <property type="entry name" value="DEXDc"/>
    <property type="match status" value="1"/>
</dbReference>
<reference evidence="2 3" key="1">
    <citation type="submission" date="2021-04" db="EMBL/GenBank/DDBJ databases">
        <title>The genome sequence of type strain Ideonella paludis KCTC 32238.</title>
        <authorList>
            <person name="Liu Y."/>
        </authorList>
    </citation>
    <scope>NUCLEOTIDE SEQUENCE [LARGE SCALE GENOMIC DNA]</scope>
    <source>
        <strain evidence="2 3">KCTC 32238</strain>
    </source>
</reference>
<dbReference type="Proteomes" id="UP000672097">
    <property type="component" value="Unassembled WGS sequence"/>
</dbReference>
<keyword evidence="2" id="KW-0378">Hydrolase</keyword>
<dbReference type="InterPro" id="IPR014001">
    <property type="entry name" value="Helicase_ATP-bd"/>
</dbReference>
<comment type="caution">
    <text evidence="2">The sequence shown here is derived from an EMBL/GenBank/DDBJ whole genome shotgun (WGS) entry which is preliminary data.</text>
</comment>
<dbReference type="PANTHER" id="PTHR42927:SF1">
    <property type="entry name" value="HELICASE SUPERFAMILY 1 AND 2 DOMAIN-CONTAINING PROTEIN"/>
    <property type="match status" value="1"/>
</dbReference>
<dbReference type="Gene3D" id="3.90.1570.50">
    <property type="match status" value="1"/>
</dbReference>
<name>A0ABS5E2C1_9BURK</name>
<dbReference type="Pfam" id="PF18766">
    <property type="entry name" value="SWI2_SNF2"/>
    <property type="match status" value="1"/>
</dbReference>
<dbReference type="Pfam" id="PF04313">
    <property type="entry name" value="HSDR_N"/>
    <property type="match status" value="1"/>
</dbReference>
<dbReference type="Gene3D" id="3.40.50.300">
    <property type="entry name" value="P-loop containing nucleotide triphosphate hydrolases"/>
    <property type="match status" value="2"/>
</dbReference>
<dbReference type="PANTHER" id="PTHR42927">
    <property type="entry name" value="HELICASE SUPERFAMILY 1 AND 2 DOMAIN-CONTAINING PROTEIN"/>
    <property type="match status" value="1"/>
</dbReference>
<proteinExistence type="predicted"/>
<organism evidence="2 3">
    <name type="scientific">Ideonella paludis</name>
    <dbReference type="NCBI Taxonomy" id="1233411"/>
    <lineage>
        <taxon>Bacteria</taxon>
        <taxon>Pseudomonadati</taxon>
        <taxon>Pseudomonadota</taxon>
        <taxon>Betaproteobacteria</taxon>
        <taxon>Burkholderiales</taxon>
        <taxon>Sphaerotilaceae</taxon>
        <taxon>Ideonella</taxon>
    </lineage>
</organism>
<dbReference type="SUPFAM" id="SSF52540">
    <property type="entry name" value="P-loop containing nucleoside triphosphate hydrolases"/>
    <property type="match status" value="1"/>
</dbReference>